<dbReference type="PANTHER" id="PTHR40942">
    <property type="match status" value="1"/>
</dbReference>
<dbReference type="EMBL" id="JBGMEL010000014">
    <property type="protein sequence ID" value="MFA0791737.1"/>
    <property type="molecule type" value="Genomic_DNA"/>
</dbReference>
<proteinExistence type="predicted"/>
<dbReference type="SUPFAM" id="SSF46626">
    <property type="entry name" value="Cytochrome c"/>
    <property type="match status" value="1"/>
</dbReference>
<evidence type="ECO:0000256" key="3">
    <source>
        <dbReference type="ARBA" id="ARBA00022723"/>
    </source>
</evidence>
<evidence type="ECO:0000256" key="2">
    <source>
        <dbReference type="ARBA" id="ARBA00022617"/>
    </source>
</evidence>
<keyword evidence="4" id="KW-0249">Electron transport</keyword>
<comment type="caution">
    <text evidence="7">The sequence shown here is derived from an EMBL/GenBank/DDBJ whole genome shotgun (WGS) entry which is preliminary data.</text>
</comment>
<sequence length="129" mass="14033">MEPVRPRRSVRLLCAPLFFAVMISGCSDLPEESAENRLALTQRALSLTPTDPEIAEIYGRTCRSCHSTGASAAPLTGDIATWEPRLDKGMDVLVDNAINGFQGMPPLGLCFECSPEQFEQLIAFMATAE</sequence>
<keyword evidence="8" id="KW-1185">Reference proteome</keyword>
<dbReference type="InterPro" id="IPR002323">
    <property type="entry name" value="Cyt_CIE"/>
</dbReference>
<keyword evidence="3" id="KW-0479">Metal-binding</keyword>
<dbReference type="RefSeq" id="WP_299585801.1">
    <property type="nucleotide sequence ID" value="NZ_JBGMEL010000014.1"/>
</dbReference>
<evidence type="ECO:0000259" key="6">
    <source>
        <dbReference type="Pfam" id="PF13442"/>
    </source>
</evidence>
<dbReference type="Gene3D" id="1.10.760.10">
    <property type="entry name" value="Cytochrome c-like domain"/>
    <property type="match status" value="1"/>
</dbReference>
<dbReference type="PROSITE" id="PS51257">
    <property type="entry name" value="PROKAR_LIPOPROTEIN"/>
    <property type="match status" value="1"/>
</dbReference>
<evidence type="ECO:0000256" key="5">
    <source>
        <dbReference type="ARBA" id="ARBA00023004"/>
    </source>
</evidence>
<protein>
    <submittedName>
        <fullName evidence="7">Cytochrome c5 family protein</fullName>
    </submittedName>
</protein>
<dbReference type="PANTHER" id="PTHR40942:SF4">
    <property type="entry name" value="CYTOCHROME C5"/>
    <property type="match status" value="1"/>
</dbReference>
<keyword evidence="2" id="KW-0349">Heme</keyword>
<accession>A0ABV4NQQ9</accession>
<evidence type="ECO:0000313" key="8">
    <source>
        <dbReference type="Proteomes" id="UP001569414"/>
    </source>
</evidence>
<dbReference type="InterPro" id="IPR009056">
    <property type="entry name" value="Cyt_c-like_dom"/>
</dbReference>
<gene>
    <name evidence="7" type="ORF">ACCI51_14365</name>
</gene>
<evidence type="ECO:0000256" key="1">
    <source>
        <dbReference type="ARBA" id="ARBA00022448"/>
    </source>
</evidence>
<name>A0ABV4NQQ9_9GAMM</name>
<dbReference type="Pfam" id="PF13442">
    <property type="entry name" value="Cytochrome_CBB3"/>
    <property type="match status" value="1"/>
</dbReference>
<evidence type="ECO:0000313" key="7">
    <source>
        <dbReference type="EMBL" id="MFA0791737.1"/>
    </source>
</evidence>
<dbReference type="InterPro" id="IPR036909">
    <property type="entry name" value="Cyt_c-like_dom_sf"/>
</dbReference>
<dbReference type="Proteomes" id="UP001569414">
    <property type="component" value="Unassembled WGS sequence"/>
</dbReference>
<keyword evidence="5" id="KW-0408">Iron</keyword>
<organism evidence="7 8">
    <name type="scientific">Microbulbifer echini</name>
    <dbReference type="NCBI Taxonomy" id="1529067"/>
    <lineage>
        <taxon>Bacteria</taxon>
        <taxon>Pseudomonadati</taxon>
        <taxon>Pseudomonadota</taxon>
        <taxon>Gammaproteobacteria</taxon>
        <taxon>Cellvibrionales</taxon>
        <taxon>Microbulbiferaceae</taxon>
        <taxon>Microbulbifer</taxon>
    </lineage>
</organism>
<keyword evidence="1" id="KW-0813">Transport</keyword>
<evidence type="ECO:0000256" key="4">
    <source>
        <dbReference type="ARBA" id="ARBA00022982"/>
    </source>
</evidence>
<dbReference type="PRINTS" id="PR00607">
    <property type="entry name" value="CYTCHROMECIE"/>
</dbReference>
<feature type="domain" description="Cytochrome c" evidence="6">
    <location>
        <begin position="53"/>
        <end position="125"/>
    </location>
</feature>
<reference evidence="7 8" key="1">
    <citation type="submission" date="2024-08" db="EMBL/GenBank/DDBJ databases">
        <authorList>
            <person name="Ishaq N."/>
        </authorList>
    </citation>
    <scope>NUCLEOTIDE SEQUENCE [LARGE SCALE GENOMIC DNA]</scope>
    <source>
        <strain evidence="7 8">JCM 30400</strain>
    </source>
</reference>